<proteinExistence type="predicted"/>
<name>A0A2U0I2D5_9FLAO</name>
<sequence length="131" mass="15160">MRKDIKIPEVKNVYIAAVNEFNDEFKTYDWNAYIINDNDKPLETVIIVSQGYDSEKMTAPMRKTIKLLPAKGYAKIEFLEENVLKVNNFFTITYFIDDKLYDKRFEIPANAAIEDNAVSLPVMKKDGVLAR</sequence>
<accession>A0A2U0I2D5</accession>
<evidence type="ECO:0000313" key="1">
    <source>
        <dbReference type="EMBL" id="PVW15281.1"/>
    </source>
</evidence>
<evidence type="ECO:0000313" key="2">
    <source>
        <dbReference type="Proteomes" id="UP000245962"/>
    </source>
</evidence>
<evidence type="ECO:0008006" key="3">
    <source>
        <dbReference type="Google" id="ProtNLM"/>
    </source>
</evidence>
<gene>
    <name evidence="1" type="ORF">DDV96_07725</name>
</gene>
<comment type="caution">
    <text evidence="1">The sequence shown here is derived from an EMBL/GenBank/DDBJ whole genome shotgun (WGS) entry which is preliminary data.</text>
</comment>
<dbReference type="OrthoDB" id="953239at2"/>
<dbReference type="RefSeq" id="WP_116694173.1">
    <property type="nucleotide sequence ID" value="NZ_QEHR01000004.1"/>
</dbReference>
<dbReference type="EMBL" id="QEHR01000004">
    <property type="protein sequence ID" value="PVW15281.1"/>
    <property type="molecule type" value="Genomic_DNA"/>
</dbReference>
<reference evidence="1 2" key="1">
    <citation type="submission" date="2018-04" db="EMBL/GenBank/DDBJ databases">
        <title>Marixanthomonas spongiae HN-E44 sp. nov., isolated from a marine sponge.</title>
        <authorList>
            <person name="Luo L."/>
            <person name="Zhuang L."/>
        </authorList>
    </citation>
    <scope>NUCLEOTIDE SEQUENCE [LARGE SCALE GENOMIC DNA]</scope>
    <source>
        <strain evidence="1 2">HN-E44</strain>
    </source>
</reference>
<dbReference type="Proteomes" id="UP000245962">
    <property type="component" value="Unassembled WGS sequence"/>
</dbReference>
<protein>
    <recommendedName>
        <fullName evidence="3">Phenylalanyl-tRNA synthetase subunit alpha</fullName>
    </recommendedName>
</protein>
<organism evidence="1 2">
    <name type="scientific">Marixanthomonas spongiae</name>
    <dbReference type="NCBI Taxonomy" id="2174845"/>
    <lineage>
        <taxon>Bacteria</taxon>
        <taxon>Pseudomonadati</taxon>
        <taxon>Bacteroidota</taxon>
        <taxon>Flavobacteriia</taxon>
        <taxon>Flavobacteriales</taxon>
        <taxon>Flavobacteriaceae</taxon>
        <taxon>Marixanthomonas</taxon>
    </lineage>
</organism>
<dbReference type="AlphaFoldDB" id="A0A2U0I2D5"/>
<keyword evidence="2" id="KW-1185">Reference proteome</keyword>